<evidence type="ECO:0000313" key="1">
    <source>
        <dbReference type="EMBL" id="KAJ0081029.1"/>
    </source>
</evidence>
<sequence length="131" mass="14810">MVAYRLMGYGDEVTSRLALTIDPFDDNGARGRRRDPQALVGRFAQEIWDEYKHQSKPPIDRSGYRSDQAFLFDDLPPSGAVPQFSRSECDLCVALEVRGGVGKEVVASARADPKRELDTMHHALHEKEWAY</sequence>
<evidence type="ECO:0000313" key="2">
    <source>
        <dbReference type="Proteomes" id="UP001164250"/>
    </source>
</evidence>
<protein>
    <submittedName>
        <fullName evidence="1">Uncharacterized protein</fullName>
    </submittedName>
</protein>
<dbReference type="EMBL" id="CM047908">
    <property type="protein sequence ID" value="KAJ0081029.1"/>
    <property type="molecule type" value="Genomic_DNA"/>
</dbReference>
<name>A0ACC1A482_9ROSI</name>
<keyword evidence="2" id="KW-1185">Reference proteome</keyword>
<organism evidence="1 2">
    <name type="scientific">Pistacia atlantica</name>
    <dbReference type="NCBI Taxonomy" id="434234"/>
    <lineage>
        <taxon>Eukaryota</taxon>
        <taxon>Viridiplantae</taxon>
        <taxon>Streptophyta</taxon>
        <taxon>Embryophyta</taxon>
        <taxon>Tracheophyta</taxon>
        <taxon>Spermatophyta</taxon>
        <taxon>Magnoliopsida</taxon>
        <taxon>eudicotyledons</taxon>
        <taxon>Gunneridae</taxon>
        <taxon>Pentapetalae</taxon>
        <taxon>rosids</taxon>
        <taxon>malvids</taxon>
        <taxon>Sapindales</taxon>
        <taxon>Anacardiaceae</taxon>
        <taxon>Pistacia</taxon>
    </lineage>
</organism>
<reference evidence="2" key="1">
    <citation type="journal article" date="2023" name="G3 (Bethesda)">
        <title>Genome assembly and association tests identify interacting loci associated with vigor, precocity, and sex in interspecific pistachio rootstocks.</title>
        <authorList>
            <person name="Palmer W."/>
            <person name="Jacygrad E."/>
            <person name="Sagayaradj S."/>
            <person name="Cavanaugh K."/>
            <person name="Han R."/>
            <person name="Bertier L."/>
            <person name="Beede B."/>
            <person name="Kafkas S."/>
            <person name="Golino D."/>
            <person name="Preece J."/>
            <person name="Michelmore R."/>
        </authorList>
    </citation>
    <scope>NUCLEOTIDE SEQUENCE [LARGE SCALE GENOMIC DNA]</scope>
</reference>
<accession>A0ACC1A482</accession>
<gene>
    <name evidence="1" type="ORF">Patl1_11587</name>
</gene>
<proteinExistence type="predicted"/>
<dbReference type="Proteomes" id="UP001164250">
    <property type="component" value="Chromosome 12"/>
</dbReference>
<comment type="caution">
    <text evidence="1">The sequence shown here is derived from an EMBL/GenBank/DDBJ whole genome shotgun (WGS) entry which is preliminary data.</text>
</comment>